<evidence type="ECO:0000259" key="3">
    <source>
        <dbReference type="Pfam" id="PF20434"/>
    </source>
</evidence>
<dbReference type="Pfam" id="PF20434">
    <property type="entry name" value="BD-FAE"/>
    <property type="match status" value="1"/>
</dbReference>
<sequence>MHHSETFPIGYLITVSYILCCTMLALRPLKPRRSGPFNWSFWFGYLFNELPFLVFFWLFTSTLSAFQQHIVNSPAGWIAFGLAVLATIGLAVIVKRQLRADQSVCQALNDRLGAGWRDAIDTRMAALLEQRPSFSCILFAPFFVSRPSVKRVANIAYGDAGKWNLLDVYHHRDLPPNCPTLIYLHGGAFRSGWKNREALPLLYRLANQGWLCISANYRLSPAARFPDHLIDLKKVIAWVREYGGRYGADPATIFTAGSSAGGCLAVMAALTPNDPAFQPDFEHTDTSVAAAISLYGYYGSVTAGGPNPSSPLAYVRPDAPPVFMVHGYQDTIVIVEDARNFARKLQLASSSPVVYAELPGAQHTFDLFHSLRFEAVIDGIEAFAAWVRSRKG</sequence>
<dbReference type="InterPro" id="IPR049492">
    <property type="entry name" value="BD-FAE-like_dom"/>
</dbReference>
<evidence type="ECO:0000313" key="4">
    <source>
        <dbReference type="EMBL" id="TCS87683.1"/>
    </source>
</evidence>
<name>A0A4R3KS87_9SPHI</name>
<dbReference type="Proteomes" id="UP000295807">
    <property type="component" value="Unassembled WGS sequence"/>
</dbReference>
<proteinExistence type="predicted"/>
<feature type="transmembrane region" description="Helical" evidence="2">
    <location>
        <begin position="6"/>
        <end position="27"/>
    </location>
</feature>
<keyword evidence="2" id="KW-0812">Transmembrane</keyword>
<evidence type="ECO:0000256" key="2">
    <source>
        <dbReference type="SAM" id="Phobius"/>
    </source>
</evidence>
<keyword evidence="2" id="KW-0472">Membrane</keyword>
<evidence type="ECO:0000313" key="5">
    <source>
        <dbReference type="Proteomes" id="UP000295807"/>
    </source>
</evidence>
<dbReference type="InterPro" id="IPR050300">
    <property type="entry name" value="GDXG_lipolytic_enzyme"/>
</dbReference>
<dbReference type="Gene3D" id="3.40.50.1820">
    <property type="entry name" value="alpha/beta hydrolase"/>
    <property type="match status" value="1"/>
</dbReference>
<dbReference type="PANTHER" id="PTHR48081">
    <property type="entry name" value="AB HYDROLASE SUPERFAMILY PROTEIN C4A8.06C"/>
    <property type="match status" value="1"/>
</dbReference>
<keyword evidence="2" id="KW-1133">Transmembrane helix</keyword>
<accession>A0A4R3KS87</accession>
<feature type="transmembrane region" description="Helical" evidence="2">
    <location>
        <begin position="74"/>
        <end position="94"/>
    </location>
</feature>
<dbReference type="OrthoDB" id="9777975at2"/>
<keyword evidence="1" id="KW-0378">Hydrolase</keyword>
<evidence type="ECO:0000256" key="1">
    <source>
        <dbReference type="ARBA" id="ARBA00022801"/>
    </source>
</evidence>
<dbReference type="SUPFAM" id="SSF53474">
    <property type="entry name" value="alpha/beta-Hydrolases"/>
    <property type="match status" value="1"/>
</dbReference>
<protein>
    <submittedName>
        <fullName evidence="4">Acetyl esterase/lipase</fullName>
    </submittedName>
</protein>
<keyword evidence="5" id="KW-1185">Reference proteome</keyword>
<dbReference type="EMBL" id="SMAD01000004">
    <property type="protein sequence ID" value="TCS87683.1"/>
    <property type="molecule type" value="Genomic_DNA"/>
</dbReference>
<feature type="transmembrane region" description="Helical" evidence="2">
    <location>
        <begin position="39"/>
        <end position="59"/>
    </location>
</feature>
<comment type="caution">
    <text evidence="4">The sequence shown here is derived from an EMBL/GenBank/DDBJ whole genome shotgun (WGS) entry which is preliminary data.</text>
</comment>
<gene>
    <name evidence="4" type="ORF">EDD80_10430</name>
</gene>
<feature type="domain" description="BD-FAE-like" evidence="3">
    <location>
        <begin position="166"/>
        <end position="296"/>
    </location>
</feature>
<dbReference type="GO" id="GO:0016787">
    <property type="term" value="F:hydrolase activity"/>
    <property type="evidence" value="ECO:0007669"/>
    <property type="project" value="UniProtKB-KW"/>
</dbReference>
<reference evidence="4 5" key="1">
    <citation type="submission" date="2019-03" db="EMBL/GenBank/DDBJ databases">
        <title>Genomic Encyclopedia of Type Strains, Phase IV (KMG-IV): sequencing the most valuable type-strain genomes for metagenomic binning, comparative biology and taxonomic classification.</title>
        <authorList>
            <person name="Goeker M."/>
        </authorList>
    </citation>
    <scope>NUCLEOTIDE SEQUENCE [LARGE SCALE GENOMIC DNA]</scope>
    <source>
        <strain evidence="4 5">DSM 21100</strain>
    </source>
</reference>
<organism evidence="4 5">
    <name type="scientific">Anseongella ginsenosidimutans</name>
    <dbReference type="NCBI Taxonomy" id="496056"/>
    <lineage>
        <taxon>Bacteria</taxon>
        <taxon>Pseudomonadati</taxon>
        <taxon>Bacteroidota</taxon>
        <taxon>Sphingobacteriia</taxon>
        <taxon>Sphingobacteriales</taxon>
        <taxon>Sphingobacteriaceae</taxon>
        <taxon>Anseongella</taxon>
    </lineage>
</organism>
<dbReference type="InterPro" id="IPR029058">
    <property type="entry name" value="AB_hydrolase_fold"/>
</dbReference>
<dbReference type="AlphaFoldDB" id="A0A4R3KS87"/>
<dbReference type="PANTHER" id="PTHR48081:SF33">
    <property type="entry name" value="KYNURENINE FORMAMIDASE"/>
    <property type="match status" value="1"/>
</dbReference>